<reference evidence="1 2" key="1">
    <citation type="submission" date="2017-07" db="EMBL/GenBank/DDBJ databases">
        <title>Phylogenetic study on the rhizospheric bacterium Ochrobactrum sp. A44.</title>
        <authorList>
            <person name="Krzyzanowska D.M."/>
            <person name="Ossowicki A."/>
            <person name="Rajewska M."/>
            <person name="Maciag T."/>
            <person name="Kaczynski Z."/>
            <person name="Czerwicka M."/>
            <person name="Jafra S."/>
        </authorList>
    </citation>
    <scope>NUCLEOTIDE SEQUENCE [LARGE SCALE GENOMIC DNA]</scope>
    <source>
        <strain evidence="1 2">A44</strain>
    </source>
</reference>
<name>A0A248UIN6_9HYPH</name>
<dbReference type="Proteomes" id="UP000215256">
    <property type="component" value="Chromosome 1"/>
</dbReference>
<dbReference type="AlphaFoldDB" id="A0A248UIN6"/>
<accession>A0A248UIN6</accession>
<evidence type="ECO:0000313" key="1">
    <source>
        <dbReference type="EMBL" id="ASV86528.1"/>
    </source>
</evidence>
<gene>
    <name evidence="1" type="ORF">CES85_0040</name>
</gene>
<protein>
    <submittedName>
        <fullName evidence="1">Uncharacterized protein</fullName>
    </submittedName>
</protein>
<proteinExistence type="predicted"/>
<sequence>MTSDNPCRSNLSALALPIYRALPFFHRTISKGQSKSTPHHHPFQVPEP</sequence>
<organism evidence="1 2">
    <name type="scientific">Ochrobactrum quorumnocens</name>
    <dbReference type="NCBI Taxonomy" id="271865"/>
    <lineage>
        <taxon>Bacteria</taxon>
        <taxon>Pseudomonadati</taxon>
        <taxon>Pseudomonadota</taxon>
        <taxon>Alphaproteobacteria</taxon>
        <taxon>Hyphomicrobiales</taxon>
        <taxon>Brucellaceae</taxon>
        <taxon>Brucella/Ochrobactrum group</taxon>
        <taxon>Ochrobactrum</taxon>
    </lineage>
</organism>
<evidence type="ECO:0000313" key="2">
    <source>
        <dbReference type="Proteomes" id="UP000215256"/>
    </source>
</evidence>
<dbReference type="KEGG" id="och:CES85_0040"/>
<dbReference type="EMBL" id="CP022604">
    <property type="protein sequence ID" value="ASV86528.1"/>
    <property type="molecule type" value="Genomic_DNA"/>
</dbReference>